<proteinExistence type="predicted"/>
<reference evidence="1" key="1">
    <citation type="journal article" date="2014" name="Front. Microbiol.">
        <title>High frequency of phylogenetically diverse reductive dehalogenase-homologous genes in deep subseafloor sedimentary metagenomes.</title>
        <authorList>
            <person name="Kawai M."/>
            <person name="Futagami T."/>
            <person name="Toyoda A."/>
            <person name="Takaki Y."/>
            <person name="Nishi S."/>
            <person name="Hori S."/>
            <person name="Arai W."/>
            <person name="Tsubouchi T."/>
            <person name="Morono Y."/>
            <person name="Uchiyama I."/>
            <person name="Ito T."/>
            <person name="Fujiyama A."/>
            <person name="Inagaki F."/>
            <person name="Takami H."/>
        </authorList>
    </citation>
    <scope>NUCLEOTIDE SEQUENCE</scope>
    <source>
        <strain evidence="1">Expedition CK06-06</strain>
    </source>
</reference>
<protein>
    <submittedName>
        <fullName evidence="1">Uncharacterized protein</fullName>
    </submittedName>
</protein>
<evidence type="ECO:0000313" key="1">
    <source>
        <dbReference type="EMBL" id="GAI04380.1"/>
    </source>
</evidence>
<sequence length="82" mass="9440">FTRPFKASIEEYIIWMLGPESKRNETFATVLADLVALAVPEFRVQPLVKELNRLIGLTSASLRKDLCHTVDYVFKEKQETAR</sequence>
<gene>
    <name evidence="1" type="ORF">S06H3_19220</name>
</gene>
<organism evidence="1">
    <name type="scientific">marine sediment metagenome</name>
    <dbReference type="NCBI Taxonomy" id="412755"/>
    <lineage>
        <taxon>unclassified sequences</taxon>
        <taxon>metagenomes</taxon>
        <taxon>ecological metagenomes</taxon>
    </lineage>
</organism>
<accession>X1LPQ8</accession>
<feature type="non-terminal residue" evidence="1">
    <location>
        <position position="1"/>
    </location>
</feature>
<comment type="caution">
    <text evidence="1">The sequence shown here is derived from an EMBL/GenBank/DDBJ whole genome shotgun (WGS) entry which is preliminary data.</text>
</comment>
<name>X1LPQ8_9ZZZZ</name>
<dbReference type="AlphaFoldDB" id="X1LPQ8"/>
<dbReference type="EMBL" id="BARV01009815">
    <property type="protein sequence ID" value="GAI04380.1"/>
    <property type="molecule type" value="Genomic_DNA"/>
</dbReference>